<dbReference type="InterPro" id="IPR027417">
    <property type="entry name" value="P-loop_NTPase"/>
</dbReference>
<dbReference type="InterPro" id="IPR003593">
    <property type="entry name" value="AAA+_ATPase"/>
</dbReference>
<keyword evidence="3" id="KW-0813">Transport</keyword>
<accession>A0ABZ0Y7G0</accession>
<dbReference type="SUPFAM" id="SSF52540">
    <property type="entry name" value="P-loop containing nucleoside triphosphate hydrolases"/>
    <property type="match status" value="2"/>
</dbReference>
<dbReference type="PANTHER" id="PTHR43297:SF7">
    <property type="entry name" value="D,D-DIPEPTIDE TRANSPORT ATP-BINDING PROTEIN DDPD-RELATED"/>
    <property type="match status" value="1"/>
</dbReference>
<comment type="similarity">
    <text evidence="2">Belongs to the ABC transporter superfamily.</text>
</comment>
<keyword evidence="10" id="KW-1185">Reference proteome</keyword>
<keyword evidence="7" id="KW-0472">Membrane</keyword>
<evidence type="ECO:0000259" key="8">
    <source>
        <dbReference type="PROSITE" id="PS50893"/>
    </source>
</evidence>
<dbReference type="RefSeq" id="WP_019921250.1">
    <property type="nucleotide sequence ID" value="NZ_CP140152.1"/>
</dbReference>
<evidence type="ECO:0000256" key="5">
    <source>
        <dbReference type="ARBA" id="ARBA00022741"/>
    </source>
</evidence>
<dbReference type="EMBL" id="CP140152">
    <property type="protein sequence ID" value="WQH07235.1"/>
    <property type="molecule type" value="Genomic_DNA"/>
</dbReference>
<dbReference type="InterPro" id="IPR017871">
    <property type="entry name" value="ABC_transporter-like_CS"/>
</dbReference>
<evidence type="ECO:0000256" key="4">
    <source>
        <dbReference type="ARBA" id="ARBA00022475"/>
    </source>
</evidence>
<evidence type="ECO:0000256" key="2">
    <source>
        <dbReference type="ARBA" id="ARBA00005417"/>
    </source>
</evidence>
<dbReference type="SMART" id="SM00382">
    <property type="entry name" value="AAA"/>
    <property type="match status" value="2"/>
</dbReference>
<dbReference type="PROSITE" id="PS50893">
    <property type="entry name" value="ABC_TRANSPORTER_2"/>
    <property type="match status" value="2"/>
</dbReference>
<reference evidence="9 10" key="1">
    <citation type="submission" date="2023-11" db="EMBL/GenBank/DDBJ databases">
        <title>MicrobeMod: A computational toolkit for identifying prokaryotic methylation and restriction-modification with nanopore sequencing.</title>
        <authorList>
            <person name="Crits-Christoph A."/>
            <person name="Kang S.C."/>
            <person name="Lee H."/>
            <person name="Ostrov N."/>
        </authorList>
    </citation>
    <scope>NUCLEOTIDE SEQUENCE [LARGE SCALE GENOMIC DNA]</scope>
    <source>
        <strain evidence="9 10">ATCC 25935</strain>
    </source>
</reference>
<organism evidence="9 10">
    <name type="scientific">Duganella zoogloeoides</name>
    <dbReference type="NCBI Taxonomy" id="75659"/>
    <lineage>
        <taxon>Bacteria</taxon>
        <taxon>Pseudomonadati</taxon>
        <taxon>Pseudomonadota</taxon>
        <taxon>Betaproteobacteria</taxon>
        <taxon>Burkholderiales</taxon>
        <taxon>Oxalobacteraceae</taxon>
        <taxon>Telluria group</taxon>
        <taxon>Duganella</taxon>
    </lineage>
</organism>
<keyword evidence="6 9" id="KW-0067">ATP-binding</keyword>
<name>A0ABZ0Y7G0_9BURK</name>
<evidence type="ECO:0000313" key="10">
    <source>
        <dbReference type="Proteomes" id="UP001326110"/>
    </source>
</evidence>
<evidence type="ECO:0000256" key="1">
    <source>
        <dbReference type="ARBA" id="ARBA00004417"/>
    </source>
</evidence>
<feature type="domain" description="ABC transporter" evidence="8">
    <location>
        <begin position="274"/>
        <end position="477"/>
    </location>
</feature>
<sequence length="478" mass="50296">MNDNEPISAHLAVSGLSVGTPGHVLVRAVDLHIPAGGVLTLLGESGSGKSLLAQAIMGNLPASLSCSGTVDVGGRRSDAADLPARRALWGRQLALLPQEPWLALDPTMRVARQIAEVHELVAGMAPEVAAPTAQAGLERLGMGGAGEKYPFQISGGMAQRVAFLATHAAGAPVMIIDEPTKGLDADRRADVLTVLRAAIADGLTLLTITHDVWLARQLRGQVAVMLGGEIVERGDTATVLVAPGHAYTRRLLAAEPAAWPHLAPVKADEGEVLVHIDSVAKSFGAQHLFAGVTAQIRRGEFIAVTGPSGSGKTTFGNIALGLLRPDSGTVTRGAGLARTAFQKIYQDPAAAFAPSATLRRSLQDVVTLHRLAWPELEGLLTRLRLRPALLDRLPSQVSGGELQRFALARVLLLRPALIFADEPTSRLDPVTQQETLALLAEHAREYGCAVLLVTHDADIPARMATRVISLSASRSSVP</sequence>
<gene>
    <name evidence="9" type="ORF">SR858_13125</name>
</gene>
<dbReference type="PANTHER" id="PTHR43297">
    <property type="entry name" value="OLIGOPEPTIDE TRANSPORT ATP-BINDING PROTEIN APPD"/>
    <property type="match status" value="1"/>
</dbReference>
<evidence type="ECO:0000256" key="7">
    <source>
        <dbReference type="ARBA" id="ARBA00023136"/>
    </source>
</evidence>
<dbReference type="Proteomes" id="UP001326110">
    <property type="component" value="Chromosome"/>
</dbReference>
<proteinExistence type="inferred from homology"/>
<evidence type="ECO:0000256" key="6">
    <source>
        <dbReference type="ARBA" id="ARBA00022840"/>
    </source>
</evidence>
<dbReference type="InterPro" id="IPR003439">
    <property type="entry name" value="ABC_transporter-like_ATP-bd"/>
</dbReference>
<dbReference type="Gene3D" id="3.40.50.300">
    <property type="entry name" value="P-loop containing nucleotide triphosphate hydrolases"/>
    <property type="match status" value="2"/>
</dbReference>
<dbReference type="PROSITE" id="PS00211">
    <property type="entry name" value="ABC_TRANSPORTER_1"/>
    <property type="match status" value="1"/>
</dbReference>
<keyword evidence="4" id="KW-1003">Cell membrane</keyword>
<feature type="domain" description="ABC transporter" evidence="8">
    <location>
        <begin position="11"/>
        <end position="252"/>
    </location>
</feature>
<dbReference type="GO" id="GO:0005524">
    <property type="term" value="F:ATP binding"/>
    <property type="evidence" value="ECO:0007669"/>
    <property type="project" value="UniProtKB-KW"/>
</dbReference>
<dbReference type="GeneID" id="43163021"/>
<dbReference type="Pfam" id="PF00005">
    <property type="entry name" value="ABC_tran"/>
    <property type="match status" value="2"/>
</dbReference>
<keyword evidence="5" id="KW-0547">Nucleotide-binding</keyword>
<evidence type="ECO:0000313" key="9">
    <source>
        <dbReference type="EMBL" id="WQH07235.1"/>
    </source>
</evidence>
<dbReference type="InterPro" id="IPR050388">
    <property type="entry name" value="ABC_Ni/Peptide_Import"/>
</dbReference>
<protein>
    <submittedName>
        <fullName evidence="9">ATP-binding cassette domain-containing protein</fullName>
    </submittedName>
</protein>
<comment type="subcellular location">
    <subcellularLocation>
        <location evidence="1">Cell inner membrane</location>
        <topology evidence="1">Peripheral membrane protein</topology>
    </subcellularLocation>
</comment>
<evidence type="ECO:0000256" key="3">
    <source>
        <dbReference type="ARBA" id="ARBA00022448"/>
    </source>
</evidence>